<feature type="region of interest" description="Disordered" evidence="1">
    <location>
        <begin position="607"/>
        <end position="642"/>
    </location>
</feature>
<reference evidence="3 4" key="1">
    <citation type="journal article" date="2019" name="Sci. Rep.">
        <title>Comparative genomics of chytrid fungi reveal insights into the obligate biotrophic and pathogenic lifestyle of Synchytrium endobioticum.</title>
        <authorList>
            <person name="van de Vossenberg B.T.L.H."/>
            <person name="Warris S."/>
            <person name="Nguyen H.D.T."/>
            <person name="van Gent-Pelzer M.P.E."/>
            <person name="Joly D.L."/>
            <person name="van de Geest H.C."/>
            <person name="Bonants P.J.M."/>
            <person name="Smith D.S."/>
            <person name="Levesque C.A."/>
            <person name="van der Lee T.A.J."/>
        </authorList>
    </citation>
    <scope>NUCLEOTIDE SEQUENCE [LARGE SCALE GENOMIC DNA]</scope>
    <source>
        <strain evidence="3 4">CBS 675.73</strain>
    </source>
</reference>
<keyword evidence="2" id="KW-0812">Transmembrane</keyword>
<dbReference type="OrthoDB" id="2145901at2759"/>
<dbReference type="AlphaFoldDB" id="A0A507FIK7"/>
<dbReference type="SUPFAM" id="SSF52833">
    <property type="entry name" value="Thioredoxin-like"/>
    <property type="match status" value="1"/>
</dbReference>
<keyword evidence="2" id="KW-0472">Membrane</keyword>
<proteinExistence type="predicted"/>
<dbReference type="Gene3D" id="3.40.30.10">
    <property type="entry name" value="Glutaredoxin"/>
    <property type="match status" value="1"/>
</dbReference>
<organism evidence="3 4">
    <name type="scientific">Chytriomyces confervae</name>
    <dbReference type="NCBI Taxonomy" id="246404"/>
    <lineage>
        <taxon>Eukaryota</taxon>
        <taxon>Fungi</taxon>
        <taxon>Fungi incertae sedis</taxon>
        <taxon>Chytridiomycota</taxon>
        <taxon>Chytridiomycota incertae sedis</taxon>
        <taxon>Chytridiomycetes</taxon>
        <taxon>Chytridiales</taxon>
        <taxon>Chytriomycetaceae</taxon>
        <taxon>Chytriomyces</taxon>
    </lineage>
</organism>
<evidence type="ECO:0000313" key="4">
    <source>
        <dbReference type="Proteomes" id="UP000320333"/>
    </source>
</evidence>
<comment type="caution">
    <text evidence="3">The sequence shown here is derived from an EMBL/GenBank/DDBJ whole genome shotgun (WGS) entry which is preliminary data.</text>
</comment>
<dbReference type="InterPro" id="IPR036249">
    <property type="entry name" value="Thioredoxin-like_sf"/>
</dbReference>
<protein>
    <submittedName>
        <fullName evidence="3">Uncharacterized protein</fullName>
    </submittedName>
</protein>
<feature type="compositionally biased region" description="Low complexity" evidence="1">
    <location>
        <begin position="617"/>
        <end position="642"/>
    </location>
</feature>
<dbReference type="EMBL" id="QEAP01000090">
    <property type="protein sequence ID" value="TPX75218.1"/>
    <property type="molecule type" value="Genomic_DNA"/>
</dbReference>
<keyword evidence="2" id="KW-1133">Transmembrane helix</keyword>
<evidence type="ECO:0000313" key="3">
    <source>
        <dbReference type="EMBL" id="TPX75218.1"/>
    </source>
</evidence>
<keyword evidence="4" id="KW-1185">Reference proteome</keyword>
<evidence type="ECO:0000256" key="2">
    <source>
        <dbReference type="SAM" id="Phobius"/>
    </source>
</evidence>
<accession>A0A507FIK7</accession>
<sequence length="717" mass="77176">MGVISATQAAQAEAAIDIWAVSIQADSEIEHVSQDAFAEWVKTGTKFLFLGATYCPYTAEFNPMWLQVQKEVKKQGWDQIPDFGIRKVECAGIEHFCTSQFADGYPTINLYQNGVYIKEIVENEDVLPAVSSHAKLLLLSMQSPDSIEKSKVFLSDPNAAVVPTIRPAFDSTTFRAQPSASTAVFASAAAASVISDTASPPAPEYIKVLHHVTMTNSASDFQGLLPVLIVSTSLAILIIAAAPVFSNQVYQQGQVQILNNGGNVEQARNNQQYGSQQQGRGQVLRNSQQNQVYQQQNQVYQQQEVQVSVSWSNQGLRWGQNVIVSNQMLGSWGRQWGLGGQQVGQIISQMVSLPVRSNILVGCRQICQVQRVPMVAIIQIARSCRSHIISQRRVRVVPRHHMLIINSAANVFIQQQRVVRRQQQVVIVQRPPVRVQVTRIVIVQPVVQRVQIVTRRLRISESSMGWLMPYIMGNMVNWGCCGVESIDGFNGAISYKRDGDTGMMDMAVKMANDADMQGGMATVLEMLSDKVEMLGGATTTESQQMIADAAKQMKMSEMAITNICAATASAMLTSNMTSGKELDAMVNCATAKEDAFIPMDQISKLSAAAEPKEAQDATGTVSASSSSSSSTPVATLAPSSTTSTQIAQTSASTSAVAISATATVMATSASASQSMTSVIVAPMYSTTGPMLPGKLQASGASTVAASIAIALFSVFAF</sequence>
<feature type="transmembrane region" description="Helical" evidence="2">
    <location>
        <begin position="224"/>
        <end position="245"/>
    </location>
</feature>
<evidence type="ECO:0000256" key="1">
    <source>
        <dbReference type="SAM" id="MobiDB-lite"/>
    </source>
</evidence>
<dbReference type="Proteomes" id="UP000320333">
    <property type="component" value="Unassembled WGS sequence"/>
</dbReference>
<name>A0A507FIK7_9FUNG</name>
<gene>
    <name evidence="3" type="ORF">CcCBS67573_g03511</name>
</gene>